<name>Q6AN03_DESPS</name>
<evidence type="ECO:0000313" key="10">
    <source>
        <dbReference type="EMBL" id="CAG36271.1"/>
    </source>
</evidence>
<evidence type="ECO:0000256" key="7">
    <source>
        <dbReference type="ARBA" id="ARBA00023136"/>
    </source>
</evidence>
<dbReference type="InterPro" id="IPR013525">
    <property type="entry name" value="ABC2_TM"/>
</dbReference>
<dbReference type="Proteomes" id="UP000000602">
    <property type="component" value="Chromosome"/>
</dbReference>
<dbReference type="RefSeq" id="WP_011188783.1">
    <property type="nucleotide sequence ID" value="NC_006138.1"/>
</dbReference>
<evidence type="ECO:0000256" key="3">
    <source>
        <dbReference type="ARBA" id="ARBA00022448"/>
    </source>
</evidence>
<feature type="transmembrane region" description="Helical" evidence="8">
    <location>
        <begin position="218"/>
        <end position="245"/>
    </location>
</feature>
<dbReference type="eggNOG" id="COG0842">
    <property type="taxonomic scope" value="Bacteria"/>
</dbReference>
<dbReference type="OrthoDB" id="9808686at2"/>
<organism evidence="10 11">
    <name type="scientific">Desulfotalea psychrophila (strain LSv54 / DSM 12343)</name>
    <dbReference type="NCBI Taxonomy" id="177439"/>
    <lineage>
        <taxon>Bacteria</taxon>
        <taxon>Pseudomonadati</taxon>
        <taxon>Thermodesulfobacteriota</taxon>
        <taxon>Desulfobulbia</taxon>
        <taxon>Desulfobulbales</taxon>
        <taxon>Desulfocapsaceae</taxon>
        <taxon>Desulfotalea</taxon>
    </lineage>
</organism>
<feature type="domain" description="ABC transmembrane type-2" evidence="9">
    <location>
        <begin position="140"/>
        <end position="366"/>
    </location>
</feature>
<dbReference type="PANTHER" id="PTHR30294:SF44">
    <property type="entry name" value="MULTIDRUG ABC TRANSPORTER PERMEASE YBHR-RELATED"/>
    <property type="match status" value="1"/>
</dbReference>
<dbReference type="GO" id="GO:0005886">
    <property type="term" value="C:plasma membrane"/>
    <property type="evidence" value="ECO:0007669"/>
    <property type="project" value="UniProtKB-SubCell"/>
</dbReference>
<feature type="transmembrane region" description="Helical" evidence="8">
    <location>
        <begin position="345"/>
        <end position="363"/>
    </location>
</feature>
<dbReference type="STRING" id="177439.DP1542"/>
<dbReference type="InterPro" id="IPR047817">
    <property type="entry name" value="ABC2_TM_bact-type"/>
</dbReference>
<dbReference type="Pfam" id="PF12698">
    <property type="entry name" value="ABC2_membrane_3"/>
    <property type="match status" value="1"/>
</dbReference>
<proteinExistence type="inferred from homology"/>
<keyword evidence="4" id="KW-1003">Cell membrane</keyword>
<evidence type="ECO:0000259" key="9">
    <source>
        <dbReference type="PROSITE" id="PS51012"/>
    </source>
</evidence>
<feature type="transmembrane region" description="Helical" evidence="8">
    <location>
        <begin position="173"/>
        <end position="197"/>
    </location>
</feature>
<feature type="transmembrane region" description="Helical" evidence="8">
    <location>
        <begin position="251"/>
        <end position="277"/>
    </location>
</feature>
<evidence type="ECO:0000256" key="1">
    <source>
        <dbReference type="ARBA" id="ARBA00004651"/>
    </source>
</evidence>
<keyword evidence="7 8" id="KW-0472">Membrane</keyword>
<sequence>MIETFFSHIFTLIGKEFTIILRDPKSRIIVILPPLIQFFIFGYAATFDLNQIPYAVLDESHSPKSRQLLALFAGSENFHLVTSLSSNTEAREMLNRQEVRLIIHIPSEFDKTTAGSISAITDGRNSNVAAVSLGYVQSIIGVFNARQRGDSNIRQAPYIIGVAWFNENLQSRWFIVSALGAVISMIVVMILSALSVAREREFGTFDQLLVAPFSSTEILIGKAIPCLVLGLFDALILSLGAIMWFDIPFRGTFTALCLILLVFVLAIVGIGLFISAICSTMQQALLGAFIFIMPTVLLSGFTTPIANMPDWLQTITYLTPLRYAVNGLRQIFLAGADSATVWPQIWPMILISSCTLPLARWMFNKRS</sequence>
<feature type="transmembrane region" description="Helical" evidence="8">
    <location>
        <begin position="284"/>
        <end position="306"/>
    </location>
</feature>
<evidence type="ECO:0000256" key="6">
    <source>
        <dbReference type="ARBA" id="ARBA00022989"/>
    </source>
</evidence>
<gene>
    <name evidence="10" type="ordered locus">DP1542</name>
</gene>
<evidence type="ECO:0000256" key="4">
    <source>
        <dbReference type="ARBA" id="ARBA00022475"/>
    </source>
</evidence>
<dbReference type="HOGENOM" id="CLU_039483_8_3_7"/>
<comment type="similarity">
    <text evidence="2">Belongs to the ABC-2 integral membrane protein family.</text>
</comment>
<dbReference type="GO" id="GO:0140359">
    <property type="term" value="F:ABC-type transporter activity"/>
    <property type="evidence" value="ECO:0007669"/>
    <property type="project" value="InterPro"/>
</dbReference>
<accession>Q6AN03</accession>
<evidence type="ECO:0000313" key="11">
    <source>
        <dbReference type="Proteomes" id="UP000000602"/>
    </source>
</evidence>
<dbReference type="Gene3D" id="3.40.1710.10">
    <property type="entry name" value="abc type-2 transporter like domain"/>
    <property type="match status" value="1"/>
</dbReference>
<dbReference type="PANTHER" id="PTHR30294">
    <property type="entry name" value="MEMBRANE COMPONENT OF ABC TRANSPORTER YHHJ-RELATED"/>
    <property type="match status" value="1"/>
</dbReference>
<reference evidence="11" key="1">
    <citation type="journal article" date="2004" name="Environ. Microbiol.">
        <title>The genome of Desulfotalea psychrophila, a sulfate-reducing bacterium from permanently cold Arctic sediments.</title>
        <authorList>
            <person name="Rabus R."/>
            <person name="Ruepp A."/>
            <person name="Frickey T."/>
            <person name="Rattei T."/>
            <person name="Fartmann B."/>
            <person name="Stark M."/>
            <person name="Bauer M."/>
            <person name="Zibat A."/>
            <person name="Lombardot T."/>
            <person name="Becker I."/>
            <person name="Amann J."/>
            <person name="Gellner K."/>
            <person name="Teeling H."/>
            <person name="Leuschner W.D."/>
            <person name="Gloeckner F.-O."/>
            <person name="Lupas A.N."/>
            <person name="Amann R."/>
            <person name="Klenk H.-P."/>
        </authorList>
    </citation>
    <scope>NUCLEOTIDE SEQUENCE [LARGE SCALE GENOMIC DNA]</scope>
    <source>
        <strain evidence="11">DSM 12343 / LSv54</strain>
    </source>
</reference>
<keyword evidence="6 8" id="KW-1133">Transmembrane helix</keyword>
<evidence type="ECO:0000256" key="5">
    <source>
        <dbReference type="ARBA" id="ARBA00022692"/>
    </source>
</evidence>
<keyword evidence="5 8" id="KW-0812">Transmembrane</keyword>
<protein>
    <submittedName>
        <fullName evidence="10">Conserved hypothetical membrane protein</fullName>
    </submittedName>
</protein>
<evidence type="ECO:0000256" key="8">
    <source>
        <dbReference type="SAM" id="Phobius"/>
    </source>
</evidence>
<dbReference type="AlphaFoldDB" id="Q6AN03"/>
<feature type="transmembrane region" description="Helical" evidence="8">
    <location>
        <begin position="28"/>
        <end position="47"/>
    </location>
</feature>
<dbReference type="PROSITE" id="PS51012">
    <property type="entry name" value="ABC_TM2"/>
    <property type="match status" value="1"/>
</dbReference>
<dbReference type="InterPro" id="IPR051449">
    <property type="entry name" value="ABC-2_transporter_component"/>
</dbReference>
<dbReference type="KEGG" id="dps:DP1542"/>
<evidence type="ECO:0000256" key="2">
    <source>
        <dbReference type="ARBA" id="ARBA00007783"/>
    </source>
</evidence>
<comment type="subcellular location">
    <subcellularLocation>
        <location evidence="1">Cell membrane</location>
        <topology evidence="1">Multi-pass membrane protein</topology>
    </subcellularLocation>
</comment>
<keyword evidence="3" id="KW-0813">Transport</keyword>
<dbReference type="EMBL" id="CR522870">
    <property type="protein sequence ID" value="CAG36271.1"/>
    <property type="molecule type" value="Genomic_DNA"/>
</dbReference>
<keyword evidence="11" id="KW-1185">Reference proteome</keyword>